<evidence type="ECO:0000259" key="2">
    <source>
        <dbReference type="PROSITE" id="PS51462"/>
    </source>
</evidence>
<gene>
    <name evidence="3" type="ORF">UFOPK1392_00359</name>
    <name evidence="4" type="ORF">UFOPK3733_01756</name>
</gene>
<evidence type="ECO:0000313" key="3">
    <source>
        <dbReference type="EMBL" id="CAB4322623.1"/>
    </source>
</evidence>
<dbReference type="PROSITE" id="PS00893">
    <property type="entry name" value="NUDIX_BOX"/>
    <property type="match status" value="1"/>
</dbReference>
<dbReference type="EMBL" id="CAFBNC010000110">
    <property type="protein sequence ID" value="CAB4949018.1"/>
    <property type="molecule type" value="Genomic_DNA"/>
</dbReference>
<dbReference type="EMBL" id="CAEMXZ010000010">
    <property type="protein sequence ID" value="CAB4322623.1"/>
    <property type="molecule type" value="Genomic_DNA"/>
</dbReference>
<dbReference type="SUPFAM" id="SSF55811">
    <property type="entry name" value="Nudix"/>
    <property type="match status" value="1"/>
</dbReference>
<reference evidence="3" key="1">
    <citation type="submission" date="2020-05" db="EMBL/GenBank/DDBJ databases">
        <authorList>
            <person name="Chiriac C."/>
            <person name="Salcher M."/>
            <person name="Ghai R."/>
            <person name="Kavagutti S V."/>
        </authorList>
    </citation>
    <scope>NUCLEOTIDE SEQUENCE</scope>
</reference>
<name>A0A6J5Y9U2_9ZZZZ</name>
<dbReference type="PANTHER" id="PTHR10885">
    <property type="entry name" value="ISOPENTENYL-DIPHOSPHATE DELTA-ISOMERASE"/>
    <property type="match status" value="1"/>
</dbReference>
<accession>A0A6J5Y9U2</accession>
<evidence type="ECO:0000313" key="4">
    <source>
        <dbReference type="EMBL" id="CAB4949018.1"/>
    </source>
</evidence>
<dbReference type="InterPro" id="IPR020084">
    <property type="entry name" value="NUDIX_hydrolase_CS"/>
</dbReference>
<dbReference type="Pfam" id="PF00293">
    <property type="entry name" value="NUDIX"/>
    <property type="match status" value="1"/>
</dbReference>
<protein>
    <submittedName>
        <fullName evidence="3">Unannotated protein</fullName>
    </submittedName>
</protein>
<dbReference type="InterPro" id="IPR015797">
    <property type="entry name" value="NUDIX_hydrolase-like_dom_sf"/>
</dbReference>
<feature type="domain" description="Nudix hydrolase" evidence="2">
    <location>
        <begin position="35"/>
        <end position="162"/>
    </location>
</feature>
<dbReference type="Gene3D" id="3.90.79.10">
    <property type="entry name" value="Nucleoside Triphosphate Pyrophosphohydrolase"/>
    <property type="match status" value="1"/>
</dbReference>
<dbReference type="PANTHER" id="PTHR10885:SF0">
    <property type="entry name" value="ISOPENTENYL-DIPHOSPHATE DELTA-ISOMERASE"/>
    <property type="match status" value="1"/>
</dbReference>
<dbReference type="GO" id="GO:0016787">
    <property type="term" value="F:hydrolase activity"/>
    <property type="evidence" value="ECO:0007669"/>
    <property type="project" value="UniProtKB-KW"/>
</dbReference>
<keyword evidence="1" id="KW-0378">Hydrolase</keyword>
<evidence type="ECO:0000256" key="1">
    <source>
        <dbReference type="ARBA" id="ARBA00022801"/>
    </source>
</evidence>
<organism evidence="3">
    <name type="scientific">freshwater metagenome</name>
    <dbReference type="NCBI Taxonomy" id="449393"/>
    <lineage>
        <taxon>unclassified sequences</taxon>
        <taxon>metagenomes</taxon>
        <taxon>ecological metagenomes</taxon>
    </lineage>
</organism>
<dbReference type="InterPro" id="IPR000086">
    <property type="entry name" value="NUDIX_hydrolase_dom"/>
</dbReference>
<dbReference type="PROSITE" id="PS51462">
    <property type="entry name" value="NUDIX"/>
    <property type="match status" value="1"/>
</dbReference>
<proteinExistence type="predicted"/>
<dbReference type="AlphaFoldDB" id="A0A6J5Y9U2"/>
<sequence length="169" mass="18478">MNPGPDESAEIIDHVDDAGAVIATVTRAEMRAANLMHRSVFIAVINDADQILVHRRADWKDVWPDAWDIAVGGVVGAGEAWEIAAARELVEEVGISAELSYLGEGVYVDDHVREFARVYMARSEGPFSFDDGEVAEAAWVPISQLREWLDGRPVCPDSIALVLPRLDAP</sequence>